<dbReference type="Pfam" id="PF01535">
    <property type="entry name" value="PPR"/>
    <property type="match status" value="6"/>
</dbReference>
<accession>J3M138</accession>
<keyword evidence="14" id="KW-1185">Reference proteome</keyword>
<evidence type="ECO:0000256" key="10">
    <source>
        <dbReference type="ARBA" id="ARBA00061659"/>
    </source>
</evidence>
<evidence type="ECO:0000256" key="8">
    <source>
        <dbReference type="ARBA" id="ARBA00022737"/>
    </source>
</evidence>
<evidence type="ECO:0000256" key="9">
    <source>
        <dbReference type="ARBA" id="ARBA00022946"/>
    </source>
</evidence>
<dbReference type="InterPro" id="IPR046960">
    <property type="entry name" value="PPR_At4g14850-like_plant"/>
</dbReference>
<keyword evidence="9" id="KW-0809">Transit peptide</keyword>
<dbReference type="ESTHER" id="orybr-j3m138">
    <property type="family name" value="Pectinacetylesterase-Notum"/>
</dbReference>
<dbReference type="InterPro" id="IPR002885">
    <property type="entry name" value="PPR_rpt"/>
</dbReference>
<dbReference type="InterPro" id="IPR011990">
    <property type="entry name" value="TPR-like_helical_dom_sf"/>
</dbReference>
<dbReference type="NCBIfam" id="TIGR00756">
    <property type="entry name" value="PPR"/>
    <property type="match status" value="4"/>
</dbReference>
<organism evidence="13">
    <name type="scientific">Oryza brachyantha</name>
    <name type="common">malo sina</name>
    <dbReference type="NCBI Taxonomy" id="4533"/>
    <lineage>
        <taxon>Eukaryota</taxon>
        <taxon>Viridiplantae</taxon>
        <taxon>Streptophyta</taxon>
        <taxon>Embryophyta</taxon>
        <taxon>Tracheophyta</taxon>
        <taxon>Spermatophyta</taxon>
        <taxon>Magnoliopsida</taxon>
        <taxon>Liliopsida</taxon>
        <taxon>Poales</taxon>
        <taxon>Poaceae</taxon>
        <taxon>BOP clade</taxon>
        <taxon>Oryzoideae</taxon>
        <taxon>Oryzeae</taxon>
        <taxon>Oryzinae</taxon>
        <taxon>Oryza</taxon>
    </lineage>
</organism>
<sequence length="1156" mass="127200">MVAAAAASGAWLTRAAMALVMGGLLVASAKAGDVDMVFLKSAVSKGAVCLDGSPPVYHFSPGSGPGANNWLVHMEGGGWCRNSQECSVRKGNFRGSSKFMRPLSFSGILGGSQKYNPDFYNWNRVKIRYCDGSSFTGDVETVETLCRRFEINHTFAMQSTNLHYRGARVWNAIIEELLSMGMSKAQNALLSGCSAGGLSAILHCDKFRDMLPATAKVKCFSDAGYFIDGKDITGNNFVRTFYKEIVNLHESAKNLPVSCTSKMSPDMCFFPQNVVPTLRTPLFILNAAYDSWQIKNVLAPSAADKKKTWAQCKLDIKSCSSSQLTILQNFRAEFLAALPKPGQSPPTMSMFIDSCHAHCQSGSQDTWLEEDSPKVEKTQIGRAVGDWFYDRETAVTPKPEFGRTNTPPVAPPVLPRPPPTLLCNALLIAYVSRALPEEALRLYALLNHAARPPVRSDHYTYSSALTACSRSRRLRLGRSVHAHLLRRARSLPDTAVLRNSLLNLYASCVRYRDARVDVVRRLFDTMPKRNVVSWNTLFGWYVKTRRPQETLELFVRMLEDGFRPTPVSFVNTFPATVAADPSWPFLLYGLLVKHGIEYINDLFVVSSAIDMFSEFGDVQSARRVFDHAAKKNTEVWNTMITGYVQNGHFSEAIDLFSQILGSREVPLDVVTFLSALTAASQSQDVSLGQQLHSYLIKGMHRTLPVILGNALVVMYSRCGNVQTAFDLFDRLPEKDIVTWNTMVTAFVQNDFDLEGLLLVYEMQKSGFAADSVTLTAVLSAASNTGDLQIGKQSHGYLIRHGIEGEGLESYLIDMYAKSGRVEMAQRVFDSFKNAKRDEVTWNAMIAGYTQSGQPEKALLVFRAMLEAGLEPTSVTIASVLPACDPVGGCAGKQIHCFAVRHCLDTNVFVGTALIDMYSKCGEITIAENVFAGMTGKSTVTYTTMISGLGQHGFGENALALFNSMLAEGLKPDAVTFLSVISACNYSGLVDEGLALYRSMDAFGLSATPQHHCCVADLLAKAGRVEEAYEFIERLGEEGNFVAIWGALLVSCRAQGKQELAKLVTEKLLDIEKQYGHAGYNVLLSQVLAAESNWSSADSLRKEMKARGLKKEAGSSWIKIQNTASQHRFIEKKQNYLENEHIFSILNGDTGSMDGVI</sequence>
<evidence type="ECO:0000256" key="5">
    <source>
        <dbReference type="ARBA" id="ARBA00022512"/>
    </source>
</evidence>
<keyword evidence="7" id="KW-0934">Plastid</keyword>
<dbReference type="AlphaFoldDB" id="J3M138"/>
<feature type="repeat" description="PPR" evidence="11">
    <location>
        <begin position="837"/>
        <end position="871"/>
    </location>
</feature>
<dbReference type="FunFam" id="1.25.40.10:FF:000645">
    <property type="entry name" value="Pentatricopeptide repeat-containing protein chloroplastic"/>
    <property type="match status" value="1"/>
</dbReference>
<dbReference type="FunFam" id="1.25.40.10:FF:000547">
    <property type="entry name" value="Pentatricopeptide repeat-containing protein chloroplastic"/>
    <property type="match status" value="1"/>
</dbReference>
<dbReference type="Gene3D" id="1.25.40.10">
    <property type="entry name" value="Tetratricopeptide repeat domain"/>
    <property type="match status" value="6"/>
</dbReference>
<evidence type="ECO:0000256" key="3">
    <source>
        <dbReference type="ARBA" id="ARBA00004229"/>
    </source>
</evidence>
<dbReference type="Proteomes" id="UP000006038">
    <property type="component" value="Chromosome 4"/>
</dbReference>
<comment type="subcellular location">
    <subcellularLocation>
        <location evidence="3">Plastid</location>
        <location evidence="3">Chloroplast</location>
    </subcellularLocation>
    <subcellularLocation>
        <location evidence="2">Secreted</location>
        <location evidence="2">Cell wall</location>
    </subcellularLocation>
</comment>
<feature type="repeat" description="PPR" evidence="11">
    <location>
        <begin position="530"/>
        <end position="564"/>
    </location>
</feature>
<name>J3M138_ORYBR</name>
<dbReference type="PROSITE" id="PS51375">
    <property type="entry name" value="PPR"/>
    <property type="match status" value="6"/>
</dbReference>
<dbReference type="EnsemblPlants" id="OB04G31130.1">
    <property type="protein sequence ID" value="OB04G31130.1"/>
    <property type="gene ID" value="OB04G31130"/>
</dbReference>
<feature type="signal peptide" evidence="12">
    <location>
        <begin position="1"/>
        <end position="31"/>
    </location>
</feature>
<evidence type="ECO:0000256" key="12">
    <source>
        <dbReference type="SAM" id="SignalP"/>
    </source>
</evidence>
<dbReference type="InterPro" id="IPR046848">
    <property type="entry name" value="E_motif"/>
</dbReference>
<evidence type="ECO:0000313" key="13">
    <source>
        <dbReference type="EnsemblPlants" id="OB04G31130.1"/>
    </source>
</evidence>
<reference evidence="13" key="1">
    <citation type="journal article" date="2013" name="Nat. Commun.">
        <title>Whole-genome sequencing of Oryza brachyantha reveals mechanisms underlying Oryza genome evolution.</title>
        <authorList>
            <person name="Chen J."/>
            <person name="Huang Q."/>
            <person name="Gao D."/>
            <person name="Wang J."/>
            <person name="Lang Y."/>
            <person name="Liu T."/>
            <person name="Li B."/>
            <person name="Bai Z."/>
            <person name="Luis Goicoechea J."/>
            <person name="Liang C."/>
            <person name="Chen C."/>
            <person name="Zhang W."/>
            <person name="Sun S."/>
            <person name="Liao Y."/>
            <person name="Zhang X."/>
            <person name="Yang L."/>
            <person name="Song C."/>
            <person name="Wang M."/>
            <person name="Shi J."/>
            <person name="Liu G."/>
            <person name="Liu J."/>
            <person name="Zhou H."/>
            <person name="Zhou W."/>
            <person name="Yu Q."/>
            <person name="An N."/>
            <person name="Chen Y."/>
            <person name="Cai Q."/>
            <person name="Wang B."/>
            <person name="Liu B."/>
            <person name="Min J."/>
            <person name="Huang Y."/>
            <person name="Wu H."/>
            <person name="Li Z."/>
            <person name="Zhang Y."/>
            <person name="Yin Y."/>
            <person name="Song W."/>
            <person name="Jiang J."/>
            <person name="Jackson S.A."/>
            <person name="Wing R.A."/>
            <person name="Wang J."/>
            <person name="Chen M."/>
        </authorList>
    </citation>
    <scope>NUCLEOTIDE SEQUENCE [LARGE SCALE GENOMIC DNA]</scope>
    <source>
        <strain evidence="13">cv. IRGC 101232</strain>
    </source>
</reference>
<evidence type="ECO:0000256" key="4">
    <source>
        <dbReference type="ARBA" id="ARBA00005784"/>
    </source>
</evidence>
<dbReference type="Pfam" id="PF20431">
    <property type="entry name" value="E_motif"/>
    <property type="match status" value="1"/>
</dbReference>
<dbReference type="GO" id="GO:0016787">
    <property type="term" value="F:hydrolase activity"/>
    <property type="evidence" value="ECO:0007669"/>
    <property type="project" value="InterPro"/>
</dbReference>
<protein>
    <recommendedName>
        <fullName evidence="15">Pectin acetylesterase</fullName>
    </recommendedName>
</protein>
<dbReference type="FunFam" id="1.25.40.10:FF:000243">
    <property type="entry name" value="Pentatricopeptide repeat-containing protein chloroplastic"/>
    <property type="match status" value="1"/>
</dbReference>
<dbReference type="Pfam" id="PF03283">
    <property type="entry name" value="PAE"/>
    <property type="match status" value="1"/>
</dbReference>
<keyword evidence="5" id="KW-0964">Secreted</keyword>
<evidence type="ECO:0000256" key="7">
    <source>
        <dbReference type="ARBA" id="ARBA00022640"/>
    </source>
</evidence>
<dbReference type="FunFam" id="1.25.40.10:FF:000496">
    <property type="entry name" value="Pentatricopeptide repeat-containing protein chloroplastic"/>
    <property type="match status" value="1"/>
</dbReference>
<evidence type="ECO:0000313" key="14">
    <source>
        <dbReference type="Proteomes" id="UP000006038"/>
    </source>
</evidence>
<evidence type="ECO:0000256" key="2">
    <source>
        <dbReference type="ARBA" id="ARBA00004191"/>
    </source>
</evidence>
<dbReference type="eggNOG" id="KOG4287">
    <property type="taxonomic scope" value="Eukaryota"/>
</dbReference>
<feature type="repeat" description="PPR" evidence="11">
    <location>
        <begin position="972"/>
        <end position="1006"/>
    </location>
</feature>
<evidence type="ECO:0000256" key="1">
    <source>
        <dbReference type="ARBA" id="ARBA00003534"/>
    </source>
</evidence>
<dbReference type="STRING" id="4533.J3M138"/>
<feature type="repeat" description="PPR" evidence="11">
    <location>
        <begin position="735"/>
        <end position="769"/>
    </location>
</feature>
<dbReference type="GO" id="GO:0009451">
    <property type="term" value="P:RNA modification"/>
    <property type="evidence" value="ECO:0007669"/>
    <property type="project" value="InterPro"/>
</dbReference>
<dbReference type="PANTHER" id="PTHR47926:SF452">
    <property type="entry name" value="PENTATRICOPEPTIDE REPEAT-CONTAINING PROTEIN"/>
    <property type="match status" value="1"/>
</dbReference>
<evidence type="ECO:0000256" key="6">
    <source>
        <dbReference type="ARBA" id="ARBA00022528"/>
    </source>
</evidence>
<comment type="similarity">
    <text evidence="10">Belongs to the PPR family. PCMP-E subfamily.</text>
</comment>
<dbReference type="GO" id="GO:0003729">
    <property type="term" value="F:mRNA binding"/>
    <property type="evidence" value="ECO:0007669"/>
    <property type="project" value="UniProtKB-ARBA"/>
</dbReference>
<feature type="chain" id="PRO_5003772998" description="Pectin acetylesterase" evidence="12">
    <location>
        <begin position="32"/>
        <end position="1156"/>
    </location>
</feature>
<proteinExistence type="inferred from homology"/>
<reference evidence="13" key="2">
    <citation type="submission" date="2013-04" db="UniProtKB">
        <authorList>
            <consortium name="EnsemblPlants"/>
        </authorList>
    </citation>
    <scope>IDENTIFICATION</scope>
</reference>
<dbReference type="HOGENOM" id="CLU_275885_0_0_1"/>
<dbReference type="GO" id="GO:0009507">
    <property type="term" value="C:chloroplast"/>
    <property type="evidence" value="ECO:0007669"/>
    <property type="project" value="UniProtKB-SubCell"/>
</dbReference>
<dbReference type="Pfam" id="PF13041">
    <property type="entry name" value="PPR_2"/>
    <property type="match status" value="2"/>
</dbReference>
<evidence type="ECO:0000256" key="11">
    <source>
        <dbReference type="PROSITE-ProRule" id="PRU00708"/>
    </source>
</evidence>
<dbReference type="InterPro" id="IPR004963">
    <property type="entry name" value="PAE/NOTUM"/>
</dbReference>
<feature type="repeat" description="PPR" evidence="11">
    <location>
        <begin position="632"/>
        <end position="666"/>
    </location>
</feature>
<dbReference type="PANTHER" id="PTHR47926">
    <property type="entry name" value="PENTATRICOPEPTIDE REPEAT-CONTAINING PROTEIN"/>
    <property type="match status" value="1"/>
</dbReference>
<dbReference type="OMA" id="ASCARYC"/>
<evidence type="ECO:0008006" key="15">
    <source>
        <dbReference type="Google" id="ProtNLM"/>
    </source>
</evidence>
<dbReference type="Gramene" id="OB04G31130.1">
    <property type="protein sequence ID" value="OB04G31130.1"/>
    <property type="gene ID" value="OB04G31130"/>
</dbReference>
<keyword evidence="5" id="KW-0134">Cell wall</keyword>
<dbReference type="eggNOG" id="KOG4197">
    <property type="taxonomic scope" value="Eukaryota"/>
</dbReference>
<feature type="repeat" description="PPR" evidence="11">
    <location>
        <begin position="937"/>
        <end position="971"/>
    </location>
</feature>
<comment type="function">
    <text evidence="1">Hydrolyzes acetyl esters in homogalacturonan regions of pectin. In type I primary cell wall, galacturonic acid residues of pectin can be acetylated at the O-2 and O-3 positions. Decreasing the degree of acetylation of pectin gels in vitro alters their physical properties.</text>
</comment>
<keyword evidence="12" id="KW-0732">Signal</keyword>
<keyword evidence="8" id="KW-0677">Repeat</keyword>
<dbReference type="FunFam" id="1.25.40.10:FF:000797">
    <property type="entry name" value="Pentatricopeptide repeat-containing protein chloroplastic"/>
    <property type="match status" value="1"/>
</dbReference>
<keyword evidence="6" id="KW-0150">Chloroplast</keyword>
<comment type="similarity">
    <text evidence="4">Belongs to the pectinacetylesterase family.</text>
</comment>